<gene>
    <name evidence="2" type="ORF">FRX48_06546</name>
</gene>
<evidence type="ECO:0000313" key="3">
    <source>
        <dbReference type="Proteomes" id="UP000324767"/>
    </source>
</evidence>
<dbReference type="AlphaFoldDB" id="A0A5M8PKG0"/>
<comment type="caution">
    <text evidence="2">The sequence shown here is derived from an EMBL/GenBank/DDBJ whole genome shotgun (WGS) entry which is preliminary data.</text>
</comment>
<proteinExistence type="predicted"/>
<name>A0A5M8PKG0_9LECA</name>
<evidence type="ECO:0000313" key="2">
    <source>
        <dbReference type="EMBL" id="KAA6409933.1"/>
    </source>
</evidence>
<feature type="compositionally biased region" description="Gly residues" evidence="1">
    <location>
        <begin position="29"/>
        <end position="49"/>
    </location>
</feature>
<sequence length="118" mass="12828">MLNGVLDRVLDGVPNGQDPGRGAERGAGQDAGLGVQRGAGEDAGWGAQRGAGRRRQMANNLPQSSKVTRLLTLLNPRAWFGHFMEVRPRRSLRLDCFSKTPSEKIETSIAKGRLGFEQ</sequence>
<accession>A0A5M8PKG0</accession>
<dbReference type="Proteomes" id="UP000324767">
    <property type="component" value="Unassembled WGS sequence"/>
</dbReference>
<reference evidence="2 3" key="1">
    <citation type="submission" date="2019-09" db="EMBL/GenBank/DDBJ databases">
        <title>The hologenome of the rock-dwelling lichen Lasallia pustulata.</title>
        <authorList>
            <person name="Greshake Tzovaras B."/>
            <person name="Segers F."/>
            <person name="Bicker A."/>
            <person name="Dal Grande F."/>
            <person name="Otte J."/>
            <person name="Hankeln T."/>
            <person name="Schmitt I."/>
            <person name="Ebersberger I."/>
        </authorList>
    </citation>
    <scope>NUCLEOTIDE SEQUENCE [LARGE SCALE GENOMIC DNA]</scope>
    <source>
        <strain evidence="2">A1-1</strain>
    </source>
</reference>
<evidence type="ECO:0000256" key="1">
    <source>
        <dbReference type="SAM" id="MobiDB-lite"/>
    </source>
</evidence>
<feature type="region of interest" description="Disordered" evidence="1">
    <location>
        <begin position="11"/>
        <end position="62"/>
    </location>
</feature>
<protein>
    <submittedName>
        <fullName evidence="2">Uncharacterized protein</fullName>
    </submittedName>
</protein>
<dbReference type="EMBL" id="VXIT01000010">
    <property type="protein sequence ID" value="KAA6409933.1"/>
    <property type="molecule type" value="Genomic_DNA"/>
</dbReference>
<organism evidence="2 3">
    <name type="scientific">Lasallia pustulata</name>
    <dbReference type="NCBI Taxonomy" id="136370"/>
    <lineage>
        <taxon>Eukaryota</taxon>
        <taxon>Fungi</taxon>
        <taxon>Dikarya</taxon>
        <taxon>Ascomycota</taxon>
        <taxon>Pezizomycotina</taxon>
        <taxon>Lecanoromycetes</taxon>
        <taxon>OSLEUM clade</taxon>
        <taxon>Umbilicariomycetidae</taxon>
        <taxon>Umbilicariales</taxon>
        <taxon>Umbilicariaceae</taxon>
        <taxon>Lasallia</taxon>
    </lineage>
</organism>